<evidence type="ECO:0000313" key="1">
    <source>
        <dbReference type="EMBL" id="PHK94144.1"/>
    </source>
</evidence>
<dbReference type="EMBL" id="PDNU01000030">
    <property type="protein sequence ID" value="PHK94144.1"/>
    <property type="molecule type" value="Genomic_DNA"/>
</dbReference>
<proteinExistence type="predicted"/>
<dbReference type="AlphaFoldDB" id="A0A2C7AAP1"/>
<protein>
    <recommendedName>
        <fullName evidence="3">DUF4403 domain-containing protein</fullName>
    </recommendedName>
</protein>
<organism evidence="1 2">
    <name type="scientific">Teichococcus rhizosphaerae</name>
    <dbReference type="NCBI Taxonomy" id="1335062"/>
    <lineage>
        <taxon>Bacteria</taxon>
        <taxon>Pseudomonadati</taxon>
        <taxon>Pseudomonadota</taxon>
        <taxon>Alphaproteobacteria</taxon>
        <taxon>Acetobacterales</taxon>
        <taxon>Roseomonadaceae</taxon>
        <taxon>Roseomonas</taxon>
    </lineage>
</organism>
<evidence type="ECO:0000313" key="2">
    <source>
        <dbReference type="Proteomes" id="UP000223527"/>
    </source>
</evidence>
<dbReference type="InterPro" id="IPR025515">
    <property type="entry name" value="DUF4403"/>
</dbReference>
<dbReference type="Proteomes" id="UP000223527">
    <property type="component" value="Unassembled WGS sequence"/>
</dbReference>
<sequence>MAKARRRLGAVRAGVAVLLGALGLGAAGMGVLWVQERERLLGEEPPRRSSTLALPERESRVVLRLDLPFALLRRAALEAVPESFTQRSPPGAATRHEVTIRRVGDLALSAAGNRLRVTAALAVEGDVGLGGALADLLSLGRKNIDAAAEVQADLGLTLDDGWCPAWSVAVTYRWLRMPRLEVIGGVWVGIEEQVRAQAEAALRDLPAQLAALLPCRTVREQALALWQPRSVAVQLPAAPPLHLTVRPQSIGLSEIAAAPGALNVMLGLRAVTAITSRRPPEAPPAFLPPLHALPERWQERDGRLRVAIPVRAGYDMIRDWLMREFGGRDMPFETPLGTVRLRVREIFLYPSDPALAMAVTFDASLPGLLPDTTGRVVFSARPVLGAGGTRVGLEDLRFVRDLDSRVWSLATLVFERQIREWLEGIAVYDLREVMDGALEALRELAADPANTGGLRVTLTRPELRLERLVPELDALAVLGSAEAGVEAELTSLPLPLP</sequence>
<dbReference type="OrthoDB" id="1299766at2"/>
<dbReference type="RefSeq" id="WP_099096248.1">
    <property type="nucleotide sequence ID" value="NZ_PDNU01000030.1"/>
</dbReference>
<name>A0A2C7AAP1_9PROT</name>
<evidence type="ECO:0008006" key="3">
    <source>
        <dbReference type="Google" id="ProtNLM"/>
    </source>
</evidence>
<accession>A0A2C7AAP1</accession>
<dbReference type="Pfam" id="PF14356">
    <property type="entry name" value="DUF4403"/>
    <property type="match status" value="1"/>
</dbReference>
<comment type="caution">
    <text evidence="1">The sequence shown here is derived from an EMBL/GenBank/DDBJ whole genome shotgun (WGS) entry which is preliminary data.</text>
</comment>
<reference evidence="1 2" key="1">
    <citation type="submission" date="2017-10" db="EMBL/GenBank/DDBJ databases">
        <authorList>
            <person name="Banno H."/>
            <person name="Chua N.-H."/>
        </authorList>
    </citation>
    <scope>NUCLEOTIDE SEQUENCE [LARGE SCALE GENOMIC DNA]</scope>
    <source>
        <strain evidence="1 2">YW11</strain>
    </source>
</reference>
<keyword evidence="2" id="KW-1185">Reference proteome</keyword>
<gene>
    <name evidence="1" type="ORF">CR162_14470</name>
</gene>